<evidence type="ECO:0000313" key="6">
    <source>
        <dbReference type="EMBL" id="AUW95527.1"/>
    </source>
</evidence>
<dbReference type="InterPro" id="IPR008927">
    <property type="entry name" value="6-PGluconate_DH-like_C_sf"/>
</dbReference>
<evidence type="ECO:0000313" key="7">
    <source>
        <dbReference type="Proteomes" id="UP000325292"/>
    </source>
</evidence>
<reference evidence="6 7" key="1">
    <citation type="journal article" date="2019" name="Sci. Rep.">
        <title>Sulfobacillus thermotolerans: new insights into resistance and metabolic capacities of acidophilic chemolithotrophs.</title>
        <authorList>
            <person name="Panyushkina A.E."/>
            <person name="Babenko V.V."/>
            <person name="Nikitina A.S."/>
            <person name="Selezneva O.V."/>
            <person name="Tsaplina I.A."/>
            <person name="Letarova M.A."/>
            <person name="Kostryukova E.S."/>
            <person name="Letarov A.V."/>
        </authorList>
    </citation>
    <scope>NUCLEOTIDE SEQUENCE [LARGE SCALE GENOMIC DNA]</scope>
    <source>
        <strain evidence="6 7">Kr1</strain>
    </source>
</reference>
<evidence type="ECO:0000259" key="4">
    <source>
        <dbReference type="Pfam" id="PF00725"/>
    </source>
</evidence>
<dbReference type="SUPFAM" id="SSF48179">
    <property type="entry name" value="6-phosphogluconate dehydrogenase C-terminal domain-like"/>
    <property type="match status" value="1"/>
</dbReference>
<evidence type="ECO:0000259" key="5">
    <source>
        <dbReference type="Pfam" id="PF02737"/>
    </source>
</evidence>
<evidence type="ECO:0000256" key="3">
    <source>
        <dbReference type="ARBA" id="ARBA00023002"/>
    </source>
</evidence>
<dbReference type="PANTHER" id="PTHR48075:SF5">
    <property type="entry name" value="3-HYDROXYBUTYRYL-COA DEHYDROGENASE"/>
    <property type="match status" value="1"/>
</dbReference>
<dbReference type="InterPro" id="IPR036291">
    <property type="entry name" value="NAD(P)-bd_dom_sf"/>
</dbReference>
<comment type="similarity">
    <text evidence="2">Belongs to the 3-hydroxyacyl-CoA dehydrogenase family.</text>
</comment>
<dbReference type="Pfam" id="PF00725">
    <property type="entry name" value="3HCDH"/>
    <property type="match status" value="1"/>
</dbReference>
<dbReference type="PIRSF" id="PIRSF000105">
    <property type="entry name" value="HCDH"/>
    <property type="match status" value="1"/>
</dbReference>
<feature type="domain" description="3-hydroxyacyl-CoA dehydrogenase NAD binding" evidence="5">
    <location>
        <begin position="1"/>
        <end position="170"/>
    </location>
</feature>
<dbReference type="InterPro" id="IPR022694">
    <property type="entry name" value="3-OHacyl-CoA_DH"/>
</dbReference>
<gene>
    <name evidence="6" type="ORF">BXT84_10100</name>
</gene>
<evidence type="ECO:0000256" key="2">
    <source>
        <dbReference type="ARBA" id="ARBA00009463"/>
    </source>
</evidence>
<dbReference type="Pfam" id="PF02737">
    <property type="entry name" value="3HCDH_N"/>
    <property type="match status" value="1"/>
</dbReference>
<dbReference type="PANTHER" id="PTHR48075">
    <property type="entry name" value="3-HYDROXYACYL-COA DEHYDROGENASE FAMILY PROTEIN"/>
    <property type="match status" value="1"/>
</dbReference>
<name>A0ABM6RVU1_9FIRM</name>
<dbReference type="SUPFAM" id="SSF51735">
    <property type="entry name" value="NAD(P)-binding Rossmann-fold domains"/>
    <property type="match status" value="1"/>
</dbReference>
<dbReference type="Gene3D" id="1.10.1040.10">
    <property type="entry name" value="N-(1-d-carboxylethyl)-l-norvaline Dehydrogenase, domain 2"/>
    <property type="match status" value="1"/>
</dbReference>
<proteinExistence type="inferred from homology"/>
<accession>A0ABM6RVU1</accession>
<comment type="pathway">
    <text evidence="1">Lipid metabolism; butanoate metabolism.</text>
</comment>
<keyword evidence="7" id="KW-1185">Reference proteome</keyword>
<dbReference type="PROSITE" id="PS00067">
    <property type="entry name" value="3HCDH"/>
    <property type="match status" value="1"/>
</dbReference>
<dbReference type="Proteomes" id="UP000325292">
    <property type="component" value="Chromosome"/>
</dbReference>
<sequence>MGAGISQLAAVSGFEVLMHDAAPGAVGRGKDRIAARLARAVERGQMTADAAEAAMERLKEAALEDFSVADVVIEAVVEVMDVKKAVFQSLDAVVRPQALLATNTSSFSITELSRSTRHPENFLGMHFFNPAPVMKLVELVRGEDTSDETVALAQDIARRFGKETVVVQKDTPGFVVNRILMPLFIEAMRILEEGVASKEDIDKAVQLGLNHPMGPLTLADFTGLDVDLEVMDYLYDEFHDDRFAAPQVLRRLVRAGRLGKKSGRGFYQY</sequence>
<evidence type="ECO:0000256" key="1">
    <source>
        <dbReference type="ARBA" id="ARBA00005086"/>
    </source>
</evidence>
<dbReference type="EMBL" id="CP019454">
    <property type="protein sequence ID" value="AUW95527.1"/>
    <property type="molecule type" value="Genomic_DNA"/>
</dbReference>
<dbReference type="InterPro" id="IPR006176">
    <property type="entry name" value="3-OHacyl-CoA_DH_NAD-bd"/>
</dbReference>
<dbReference type="InterPro" id="IPR006108">
    <property type="entry name" value="3HC_DH_C"/>
</dbReference>
<dbReference type="InterPro" id="IPR013328">
    <property type="entry name" value="6PGD_dom2"/>
</dbReference>
<dbReference type="Gene3D" id="3.40.50.720">
    <property type="entry name" value="NAD(P)-binding Rossmann-like Domain"/>
    <property type="match status" value="1"/>
</dbReference>
<protein>
    <submittedName>
        <fullName evidence="6">3-hydroxybutyryl-CoA dehydrogenase</fullName>
    </submittedName>
</protein>
<organism evidence="6 7">
    <name type="scientific">Sulfobacillus thermotolerans</name>
    <dbReference type="NCBI Taxonomy" id="338644"/>
    <lineage>
        <taxon>Bacteria</taxon>
        <taxon>Bacillati</taxon>
        <taxon>Bacillota</taxon>
        <taxon>Clostridia</taxon>
        <taxon>Eubacteriales</taxon>
        <taxon>Clostridiales Family XVII. Incertae Sedis</taxon>
        <taxon>Sulfobacillus</taxon>
    </lineage>
</organism>
<feature type="domain" description="3-hydroxyacyl-CoA dehydrogenase C-terminal" evidence="4">
    <location>
        <begin position="173"/>
        <end position="269"/>
    </location>
</feature>
<dbReference type="InterPro" id="IPR006180">
    <property type="entry name" value="3-OHacyl-CoA_DH_CS"/>
</dbReference>
<keyword evidence="3" id="KW-0560">Oxidoreductase</keyword>